<dbReference type="Proteomes" id="UP000757890">
    <property type="component" value="Unassembled WGS sequence"/>
</dbReference>
<dbReference type="EMBL" id="JABZMK010000071">
    <property type="protein sequence ID" value="MBF1129945.1"/>
    <property type="molecule type" value="Genomic_DNA"/>
</dbReference>
<protein>
    <submittedName>
        <fullName evidence="1">Peptidase</fullName>
    </submittedName>
</protein>
<gene>
    <name evidence="1" type="ORF">HXL70_07895</name>
</gene>
<sequence>MAYLWKVTAKRNNGKVTKGMSVEIYKKGTNAKPNMEEIADALNDKYNENIPKSACGLSNFDIELIK</sequence>
<proteinExistence type="predicted"/>
<dbReference type="AlphaFoldDB" id="A0A930FQ55"/>
<organism evidence="1 2">
    <name type="scientific">Dialister invisus</name>
    <dbReference type="NCBI Taxonomy" id="218538"/>
    <lineage>
        <taxon>Bacteria</taxon>
        <taxon>Bacillati</taxon>
        <taxon>Bacillota</taxon>
        <taxon>Negativicutes</taxon>
        <taxon>Veillonellales</taxon>
        <taxon>Veillonellaceae</taxon>
        <taxon>Dialister</taxon>
    </lineage>
</organism>
<evidence type="ECO:0000313" key="2">
    <source>
        <dbReference type="Proteomes" id="UP000757890"/>
    </source>
</evidence>
<accession>A0A930FQ55</accession>
<name>A0A930FQ55_9FIRM</name>
<evidence type="ECO:0000313" key="1">
    <source>
        <dbReference type="EMBL" id="MBF1129945.1"/>
    </source>
</evidence>
<reference evidence="1" key="1">
    <citation type="submission" date="2020-04" db="EMBL/GenBank/DDBJ databases">
        <title>Deep metagenomics examines the oral microbiome during advanced dental caries in children, revealing novel taxa and co-occurrences with host molecules.</title>
        <authorList>
            <person name="Baker J.L."/>
            <person name="Morton J.T."/>
            <person name="Dinis M."/>
            <person name="Alvarez R."/>
            <person name="Tran N.C."/>
            <person name="Knight R."/>
            <person name="Edlund A."/>
        </authorList>
    </citation>
    <scope>NUCLEOTIDE SEQUENCE</scope>
    <source>
        <strain evidence="1">JCVI_32_bin.14</strain>
    </source>
</reference>
<comment type="caution">
    <text evidence="1">The sequence shown here is derived from an EMBL/GenBank/DDBJ whole genome shotgun (WGS) entry which is preliminary data.</text>
</comment>